<gene>
    <name evidence="1" type="ORF">MINT15_33820</name>
</gene>
<dbReference type="EMBL" id="JRZE01000006">
    <property type="protein sequence ID" value="KHF43180.1"/>
    <property type="molecule type" value="Genomic_DNA"/>
</dbReference>
<dbReference type="Proteomes" id="UP000030848">
    <property type="component" value="Unassembled WGS sequence"/>
</dbReference>
<sequence length="136" mass="15287">MRGRPQHSAHPARSVLVAYQLGGLMEFARLPEDELDIDAVLTGHGETAPLDAVALSIHRLDAAVMLSMVFNSEAPDEEAGVATVDRLHELRERLLWEWDRWPGMRRPSCRTTATPLTEENDRSVHSNLIPRLGRRC</sequence>
<name>A0A837D6F5_9PSEU</name>
<comment type="caution">
    <text evidence="1">The sequence shown here is derived from an EMBL/GenBank/DDBJ whole genome shotgun (WGS) entry which is preliminary data.</text>
</comment>
<reference evidence="1 2" key="1">
    <citation type="submission" date="2014-10" db="EMBL/GenBank/DDBJ databases">
        <title>Genome sequence of Micropolyspora internatus JCM3315.</title>
        <authorList>
            <person name="Shin S.-K."/>
            <person name="Yi H."/>
        </authorList>
    </citation>
    <scope>NUCLEOTIDE SEQUENCE [LARGE SCALE GENOMIC DNA]</scope>
    <source>
        <strain evidence="1 2">JCM 3315</strain>
    </source>
</reference>
<protein>
    <submittedName>
        <fullName evidence="1">Uncharacterized protein</fullName>
    </submittedName>
</protein>
<dbReference type="AlphaFoldDB" id="A0A837D6F5"/>
<accession>A0A837D6F5</accession>
<organism evidence="1 2">
    <name type="scientific">Saccharomonospora viridis</name>
    <dbReference type="NCBI Taxonomy" id="1852"/>
    <lineage>
        <taxon>Bacteria</taxon>
        <taxon>Bacillati</taxon>
        <taxon>Actinomycetota</taxon>
        <taxon>Actinomycetes</taxon>
        <taxon>Pseudonocardiales</taxon>
        <taxon>Pseudonocardiaceae</taxon>
        <taxon>Saccharomonospora</taxon>
    </lineage>
</organism>
<evidence type="ECO:0000313" key="1">
    <source>
        <dbReference type="EMBL" id="KHF43180.1"/>
    </source>
</evidence>
<proteinExistence type="predicted"/>
<evidence type="ECO:0000313" key="2">
    <source>
        <dbReference type="Proteomes" id="UP000030848"/>
    </source>
</evidence>